<protein>
    <submittedName>
        <fullName evidence="2">Uncharacterized protein</fullName>
    </submittedName>
</protein>
<evidence type="ECO:0000313" key="2">
    <source>
        <dbReference type="EMBL" id="KAB0632744.1"/>
    </source>
</evidence>
<dbReference type="AlphaFoldDB" id="A0A6L3MNC0"/>
<gene>
    <name evidence="2" type="ORF">F7R25_32125</name>
</gene>
<reference evidence="2 3" key="1">
    <citation type="submission" date="2019-09" db="EMBL/GenBank/DDBJ databases">
        <title>Draft genome sequences of 48 bacterial type strains from the CCUG.</title>
        <authorList>
            <person name="Tunovic T."/>
            <person name="Pineiro-Iglesias B."/>
            <person name="Unosson C."/>
            <person name="Inganas E."/>
            <person name="Ohlen M."/>
            <person name="Cardew S."/>
            <person name="Jensie-Markopoulos S."/>
            <person name="Salva-Serra F."/>
            <person name="Jaen-Luchoro D."/>
            <person name="Karlsson R."/>
            <person name="Svensson-Stadler L."/>
            <person name="Chun J."/>
            <person name="Moore E."/>
        </authorList>
    </citation>
    <scope>NUCLEOTIDE SEQUENCE [LARGE SCALE GENOMIC DNA]</scope>
    <source>
        <strain evidence="2 3">CCUG 65686</strain>
    </source>
</reference>
<accession>A0A6L3MNC0</accession>
<name>A0A6L3MNC0_9BURK</name>
<feature type="compositionally biased region" description="Basic and acidic residues" evidence="1">
    <location>
        <begin position="25"/>
        <end position="34"/>
    </location>
</feature>
<comment type="caution">
    <text evidence="2">The sequence shown here is derived from an EMBL/GenBank/DDBJ whole genome shotgun (WGS) entry which is preliminary data.</text>
</comment>
<proteinExistence type="predicted"/>
<evidence type="ECO:0000256" key="1">
    <source>
        <dbReference type="SAM" id="MobiDB-lite"/>
    </source>
</evidence>
<dbReference type="Proteomes" id="UP000473470">
    <property type="component" value="Unassembled WGS sequence"/>
</dbReference>
<organism evidence="2 3">
    <name type="scientific">Burkholderia stagnalis</name>
    <dbReference type="NCBI Taxonomy" id="1503054"/>
    <lineage>
        <taxon>Bacteria</taxon>
        <taxon>Pseudomonadati</taxon>
        <taxon>Pseudomonadota</taxon>
        <taxon>Betaproteobacteria</taxon>
        <taxon>Burkholderiales</taxon>
        <taxon>Burkholderiaceae</taxon>
        <taxon>Burkholderia</taxon>
        <taxon>Burkholderia cepacia complex</taxon>
    </lineage>
</organism>
<dbReference type="RefSeq" id="WP_059886356.1">
    <property type="nucleotide sequence ID" value="NZ_CABVPM010000080.1"/>
</dbReference>
<sequence>MNADANRAAIAHSMSIAAPGSVLSMRRDAHRADTAPRGAAGCDRARGRPSIPGQGIHRSRRISAAIS</sequence>
<feature type="region of interest" description="Disordered" evidence="1">
    <location>
        <begin position="25"/>
        <end position="67"/>
    </location>
</feature>
<dbReference type="EMBL" id="VZOK01000080">
    <property type="protein sequence ID" value="KAB0632744.1"/>
    <property type="molecule type" value="Genomic_DNA"/>
</dbReference>
<evidence type="ECO:0000313" key="3">
    <source>
        <dbReference type="Proteomes" id="UP000473470"/>
    </source>
</evidence>